<sequence>MNHCGCPDGRLFLLHSLVVIHFRQLCSLFSMYHSLSFLSSTFIS</sequence>
<accession>C9LV26</accession>
<protein>
    <submittedName>
        <fullName evidence="1">Uncharacterized protein</fullName>
    </submittedName>
</protein>
<comment type="caution">
    <text evidence="1">The sequence shown here is derived from an EMBL/GenBank/DDBJ whole genome shotgun (WGS) entry which is preliminary data.</text>
</comment>
<evidence type="ECO:0000313" key="2">
    <source>
        <dbReference type="Proteomes" id="UP000003505"/>
    </source>
</evidence>
<gene>
    <name evidence="1" type="ORF">SELSPUOL_01316</name>
</gene>
<proteinExistence type="predicted"/>
<dbReference type="Proteomes" id="UP000003505">
    <property type="component" value="Unassembled WGS sequence"/>
</dbReference>
<dbReference type="AlphaFoldDB" id="C9LV26"/>
<organism evidence="1 2">
    <name type="scientific">Selenomonas sputigena (strain ATCC 35185 / DSM 20758 / CCUG 44933 / VPI D19B-28)</name>
    <dbReference type="NCBI Taxonomy" id="546271"/>
    <lineage>
        <taxon>Bacteria</taxon>
        <taxon>Bacillati</taxon>
        <taxon>Bacillota</taxon>
        <taxon>Negativicutes</taxon>
        <taxon>Selenomonadales</taxon>
        <taxon>Selenomonadaceae</taxon>
        <taxon>Selenomonas</taxon>
    </lineage>
</organism>
<reference evidence="1 2" key="1">
    <citation type="submission" date="2009-09" db="EMBL/GenBank/DDBJ databases">
        <authorList>
            <person name="Weinstock G."/>
            <person name="Sodergren E."/>
            <person name="Clifton S."/>
            <person name="Fulton L."/>
            <person name="Fulton B."/>
            <person name="Courtney L."/>
            <person name="Fronick C."/>
            <person name="Harrison M."/>
            <person name="Strong C."/>
            <person name="Farmer C."/>
            <person name="Delahaunty K."/>
            <person name="Markovic C."/>
            <person name="Hall O."/>
            <person name="Minx P."/>
            <person name="Tomlinson C."/>
            <person name="Mitreva M."/>
            <person name="Nelson J."/>
            <person name="Hou S."/>
            <person name="Wollam A."/>
            <person name="Pepin K.H."/>
            <person name="Johnson M."/>
            <person name="Bhonagiri V."/>
            <person name="Nash W.E."/>
            <person name="Warren W."/>
            <person name="Chinwalla A."/>
            <person name="Mardis E.R."/>
            <person name="Wilson R.K."/>
        </authorList>
    </citation>
    <scope>NUCLEOTIDE SEQUENCE [LARGE SCALE GENOMIC DNA]</scope>
    <source>
        <strain evidence="2">ATCC 35185 / DSM 20758 / VPI D19B-28</strain>
    </source>
</reference>
<dbReference type="EMBL" id="ACKP02000023">
    <property type="protein sequence ID" value="EEX77260.1"/>
    <property type="molecule type" value="Genomic_DNA"/>
</dbReference>
<evidence type="ECO:0000313" key="1">
    <source>
        <dbReference type="EMBL" id="EEX77260.1"/>
    </source>
</evidence>
<name>C9LV26_SELS3</name>